<proteinExistence type="predicted"/>
<dbReference type="GO" id="GO:0015833">
    <property type="term" value="P:peptide transport"/>
    <property type="evidence" value="ECO:0007669"/>
    <property type="project" value="TreeGrafter"/>
</dbReference>
<dbReference type="GO" id="GO:1904680">
    <property type="term" value="F:peptide transmembrane transporter activity"/>
    <property type="evidence" value="ECO:0007669"/>
    <property type="project" value="TreeGrafter"/>
</dbReference>
<dbReference type="InterPro" id="IPR000914">
    <property type="entry name" value="SBP_5_dom"/>
</dbReference>
<evidence type="ECO:0000313" key="2">
    <source>
        <dbReference type="EMBL" id="TYT63359.1"/>
    </source>
</evidence>
<name>A0A5D5ANC3_9EURY</name>
<feature type="domain" description="Solute-binding protein family 5" evidence="1">
    <location>
        <begin position="109"/>
        <end position="474"/>
    </location>
</feature>
<dbReference type="PROSITE" id="PS51318">
    <property type="entry name" value="TAT"/>
    <property type="match status" value="1"/>
</dbReference>
<gene>
    <name evidence="2" type="ORF">FYC77_04620</name>
</gene>
<dbReference type="Gene3D" id="3.90.76.10">
    <property type="entry name" value="Dipeptide-binding Protein, Domain 1"/>
    <property type="match status" value="1"/>
</dbReference>
<dbReference type="Pfam" id="PF00496">
    <property type="entry name" value="SBP_bac_5"/>
    <property type="match status" value="1"/>
</dbReference>
<evidence type="ECO:0000259" key="1">
    <source>
        <dbReference type="Pfam" id="PF00496"/>
    </source>
</evidence>
<evidence type="ECO:0000313" key="3">
    <source>
        <dbReference type="Proteomes" id="UP000324104"/>
    </source>
</evidence>
<dbReference type="RefSeq" id="WP_149080335.1">
    <property type="nucleotide sequence ID" value="NZ_VTAW01000003.1"/>
</dbReference>
<dbReference type="PANTHER" id="PTHR30290">
    <property type="entry name" value="PERIPLASMIC BINDING COMPONENT OF ABC TRANSPORTER"/>
    <property type="match status" value="1"/>
</dbReference>
<dbReference type="Gene3D" id="3.40.190.10">
    <property type="entry name" value="Periplasmic binding protein-like II"/>
    <property type="match status" value="1"/>
</dbReference>
<organism evidence="2 3">
    <name type="scientific">Natrialba swarupiae</name>
    <dbReference type="NCBI Taxonomy" id="2448032"/>
    <lineage>
        <taxon>Archaea</taxon>
        <taxon>Methanobacteriati</taxon>
        <taxon>Methanobacteriota</taxon>
        <taxon>Stenosarchaea group</taxon>
        <taxon>Halobacteria</taxon>
        <taxon>Halobacteriales</taxon>
        <taxon>Natrialbaceae</taxon>
        <taxon>Natrialba</taxon>
    </lineage>
</organism>
<dbReference type="InterPro" id="IPR039424">
    <property type="entry name" value="SBP_5"/>
</dbReference>
<dbReference type="Gene3D" id="3.10.105.10">
    <property type="entry name" value="Dipeptide-binding Protein, Domain 3"/>
    <property type="match status" value="1"/>
</dbReference>
<dbReference type="EMBL" id="VTAW01000003">
    <property type="protein sequence ID" value="TYT63359.1"/>
    <property type="molecule type" value="Genomic_DNA"/>
</dbReference>
<dbReference type="PROSITE" id="PS51257">
    <property type="entry name" value="PROKAR_LIPOPROTEIN"/>
    <property type="match status" value="1"/>
</dbReference>
<dbReference type="Proteomes" id="UP000324104">
    <property type="component" value="Unassembled WGS sequence"/>
</dbReference>
<comment type="caution">
    <text evidence="2">The sequence shown here is derived from an EMBL/GenBank/DDBJ whole genome shotgun (WGS) entry which is preliminary data.</text>
</comment>
<accession>A0A5D5ANC3</accession>
<reference evidence="2 3" key="1">
    <citation type="submission" date="2019-08" db="EMBL/GenBank/DDBJ databases">
        <title>Archaea genome.</title>
        <authorList>
            <person name="Kajale S."/>
            <person name="Shouche Y."/>
            <person name="Deshpande N."/>
            <person name="Sharma A."/>
        </authorList>
    </citation>
    <scope>NUCLEOTIDE SEQUENCE [LARGE SCALE GENOMIC DNA]</scope>
    <source>
        <strain evidence="2 3">ESP3B_9</strain>
    </source>
</reference>
<dbReference type="SUPFAM" id="SSF53850">
    <property type="entry name" value="Periplasmic binding protein-like II"/>
    <property type="match status" value="1"/>
</dbReference>
<protein>
    <submittedName>
        <fullName evidence="2">ABC transporter substrate-binding protein</fullName>
    </submittedName>
</protein>
<keyword evidence="3" id="KW-1185">Reference proteome</keyword>
<sequence>MPARRYRHDYLSRRRVLALTGVAGATALAGCSGDENGDADDLLGGDHDEVEVDYPENYDDEMNQVVPSGAVNPFDDEHIFNPYHHAWNPGDAQETLFEYLTIFHTGEGEFIPRVAENWEIDDDLHTRVEISDEYGWSDGTPVTAADFVTALRLEGYMQMGIQEYVDPDTGIRTDGDYAFEIEPRDEYTDLEEELWLNQWIEALLDVSEAQYGRFIEEFEDADSEEEREAIQEDVIGFEPSWNEALFSGPFAFVEANEEFADQIPNPHHPIAQDWNFYLRHGEYEGEEGLHAGEVDWEHNDPTIEDLPDKYDEPPVSFSGQSLAIIFGRDDEYIRDYPEVRQAIAYAVDMPTLVDVASPGTPVDTYSTGIDYGYAEHFVHDDVLDAMPNYAPEDTDTAQVLLEDVGFTLEDDEWHTPDGDLWTLNFPVGDWFDTQSEMIFNNLAEFGIDVDYFLDEMPTWQSEVEPDLDFDLTVHLDYGMARQYHAHADIYEEMYNPDRGVLTERTLFDEVVEVPEVGNPDGDTVEIDIPDALDGLATAQSDEEAMDHATDLAWMHNQLLPAAVIHPWSEHYWVNAGEWNFDLDSDAWLTSNRITHYLLEHGLSPE</sequence>
<dbReference type="InterPro" id="IPR006311">
    <property type="entry name" value="TAT_signal"/>
</dbReference>
<dbReference type="AlphaFoldDB" id="A0A5D5ANC3"/>